<dbReference type="PROSITE" id="PS51257">
    <property type="entry name" value="PROKAR_LIPOPROTEIN"/>
    <property type="match status" value="1"/>
</dbReference>
<dbReference type="AlphaFoldDB" id="A0A0F9MUP0"/>
<accession>A0A0F9MUP0</accession>
<organism evidence="1">
    <name type="scientific">marine sediment metagenome</name>
    <dbReference type="NCBI Taxonomy" id="412755"/>
    <lineage>
        <taxon>unclassified sequences</taxon>
        <taxon>metagenomes</taxon>
        <taxon>ecological metagenomes</taxon>
    </lineage>
</organism>
<comment type="caution">
    <text evidence="1">The sequence shown here is derived from an EMBL/GenBank/DDBJ whole genome shotgun (WGS) entry which is preliminary data.</text>
</comment>
<protein>
    <submittedName>
        <fullName evidence="1">Uncharacterized protein</fullName>
    </submittedName>
</protein>
<reference evidence="1" key="1">
    <citation type="journal article" date="2015" name="Nature">
        <title>Complex archaea that bridge the gap between prokaryotes and eukaryotes.</title>
        <authorList>
            <person name="Spang A."/>
            <person name="Saw J.H."/>
            <person name="Jorgensen S.L."/>
            <person name="Zaremba-Niedzwiedzka K."/>
            <person name="Martijn J."/>
            <person name="Lind A.E."/>
            <person name="van Eijk R."/>
            <person name="Schleper C."/>
            <person name="Guy L."/>
            <person name="Ettema T.J."/>
        </authorList>
    </citation>
    <scope>NUCLEOTIDE SEQUENCE</scope>
</reference>
<evidence type="ECO:0000313" key="1">
    <source>
        <dbReference type="EMBL" id="KKN11025.1"/>
    </source>
</evidence>
<dbReference type="EMBL" id="LAZR01004181">
    <property type="protein sequence ID" value="KKN11025.1"/>
    <property type="molecule type" value="Genomic_DNA"/>
</dbReference>
<sequence>MRLPRALILLLLSLTGCSLGPGPQDRAPAATASSDVATVKATGFQTVAETATGINVDSAMPVGLGLLLGFQSWLSHRREIIRIQQNGKST</sequence>
<gene>
    <name evidence="1" type="ORF">LCGC14_1030540</name>
</gene>
<name>A0A0F9MUP0_9ZZZZ</name>
<proteinExistence type="predicted"/>